<dbReference type="InterPro" id="IPR042204">
    <property type="entry name" value="2Fe-2S-bd_N"/>
</dbReference>
<sequence>MFRKLNQPAGSQKLVIYIDGVATEAEAGETVAAVLLRQSKLMSRTTPVQMSERAPYCMMGVCFDCLAVVNGQGSVQTCLVTVEDNMHVERQMGRRSLNK</sequence>
<organism evidence="2 3">
    <name type="scientific">Klebsiella quasipneumoniae subsp. similipneumoniae</name>
    <dbReference type="NCBI Taxonomy" id="1463164"/>
    <lineage>
        <taxon>Bacteria</taxon>
        <taxon>Pseudomonadati</taxon>
        <taxon>Pseudomonadota</taxon>
        <taxon>Gammaproteobacteria</taxon>
        <taxon>Enterobacterales</taxon>
        <taxon>Enterobacteriaceae</taxon>
        <taxon>Klebsiella/Raoultella group</taxon>
        <taxon>Klebsiella</taxon>
        <taxon>Klebsiella pneumoniae complex</taxon>
    </lineage>
</organism>
<proteinExistence type="predicted"/>
<keyword evidence="1" id="KW-0560">Oxidoreductase</keyword>
<accession>A0AAE4SKE3</accession>
<evidence type="ECO:0000256" key="1">
    <source>
        <dbReference type="ARBA" id="ARBA00023002"/>
    </source>
</evidence>
<dbReference type="Gene3D" id="3.10.20.440">
    <property type="entry name" value="2Fe-2S iron-sulphur cluster binding domain, sarcosine oxidase, alpha subunit, N-terminal domain"/>
    <property type="match status" value="1"/>
</dbReference>
<comment type="caution">
    <text evidence="2">The sequence shown here is derived from an EMBL/GenBank/DDBJ whole genome shotgun (WGS) entry which is preliminary data.</text>
</comment>
<evidence type="ECO:0000313" key="3">
    <source>
        <dbReference type="Proteomes" id="UP001187239"/>
    </source>
</evidence>
<evidence type="ECO:0000313" key="2">
    <source>
        <dbReference type="EMBL" id="MDV0614451.1"/>
    </source>
</evidence>
<reference evidence="2" key="1">
    <citation type="submission" date="2023-10" db="EMBL/GenBank/DDBJ databases">
        <title>Surveillance and assessment of the effects of hospital wastewater treatment on clearance of pathogenic bacterial and antimicrobial resistance genes.</title>
        <authorList>
            <person name="Wu Y."/>
        </authorList>
    </citation>
    <scope>NUCLEOTIDE SEQUENCE</scope>
    <source>
        <strain evidence="2">23-M-SY-8</strain>
    </source>
</reference>
<dbReference type="SUPFAM" id="SSF54292">
    <property type="entry name" value="2Fe-2S ferredoxin-like"/>
    <property type="match status" value="1"/>
</dbReference>
<protein>
    <submittedName>
        <fullName evidence="2">(2Fe-2S)-binding protein</fullName>
    </submittedName>
</protein>
<dbReference type="GO" id="GO:0051536">
    <property type="term" value="F:iron-sulfur cluster binding"/>
    <property type="evidence" value="ECO:0007669"/>
    <property type="project" value="InterPro"/>
</dbReference>
<dbReference type="AlphaFoldDB" id="A0AAE4SKE3"/>
<dbReference type="RefSeq" id="WP_008103233.1">
    <property type="nucleotide sequence ID" value="NZ_JAWHXQ010000035.1"/>
</dbReference>
<dbReference type="Pfam" id="PF13510">
    <property type="entry name" value="Fer2_4"/>
    <property type="match status" value="1"/>
</dbReference>
<gene>
    <name evidence="2" type="ORF">RZO73_28595</name>
</gene>
<dbReference type="EMBL" id="JAWHXQ010000035">
    <property type="protein sequence ID" value="MDV0614451.1"/>
    <property type="molecule type" value="Genomic_DNA"/>
</dbReference>
<name>A0AAE4SKE3_9ENTR</name>
<dbReference type="InterPro" id="IPR036010">
    <property type="entry name" value="2Fe-2S_ferredoxin-like_sf"/>
</dbReference>
<dbReference type="GO" id="GO:0016491">
    <property type="term" value="F:oxidoreductase activity"/>
    <property type="evidence" value="ECO:0007669"/>
    <property type="project" value="UniProtKB-KW"/>
</dbReference>
<dbReference type="Proteomes" id="UP001187239">
    <property type="component" value="Unassembled WGS sequence"/>
</dbReference>